<evidence type="ECO:0000313" key="3">
    <source>
        <dbReference type="Proteomes" id="UP000239203"/>
    </source>
</evidence>
<accession>A0A2S6GDC7</accession>
<protein>
    <recommendedName>
        <fullName evidence="4">DUF600 family protein</fullName>
    </recommendedName>
</protein>
<evidence type="ECO:0000313" key="2">
    <source>
        <dbReference type="EMBL" id="PPK63265.1"/>
    </source>
</evidence>
<reference evidence="2 3" key="1">
    <citation type="submission" date="2018-02" db="EMBL/GenBank/DDBJ databases">
        <title>Genomic Encyclopedia of Archaeal and Bacterial Type Strains, Phase II (KMG-II): from individual species to whole genera.</title>
        <authorList>
            <person name="Goeker M."/>
        </authorList>
    </citation>
    <scope>NUCLEOTIDE SEQUENCE [LARGE SCALE GENOMIC DNA]</scope>
    <source>
        <strain evidence="2 3">YU 961-1</strain>
    </source>
</reference>
<evidence type="ECO:0000256" key="1">
    <source>
        <dbReference type="SAM" id="MobiDB-lite"/>
    </source>
</evidence>
<sequence length="148" mass="16960">MTGNQPFGPVEQQALVAEIAGELAKALPQGWGRLIIDARMLGRHNELAIGLRLLDGSFDDSWSLPEPIWHKFQDLRYGMYTPGLGTWLECSFILDPPMRFQVNYNRDEPPKFTRQPTKQDFETEARWHPRADEHTPDWLRAGLEGSAE</sequence>
<proteinExistence type="predicted"/>
<evidence type="ECO:0008006" key="4">
    <source>
        <dbReference type="Google" id="ProtNLM"/>
    </source>
</evidence>
<keyword evidence="3" id="KW-1185">Reference proteome</keyword>
<dbReference type="EMBL" id="PTIX01000030">
    <property type="protein sequence ID" value="PPK63265.1"/>
    <property type="molecule type" value="Genomic_DNA"/>
</dbReference>
<gene>
    <name evidence="2" type="ORF">CLV40_13057</name>
</gene>
<dbReference type="AlphaFoldDB" id="A0A2S6GDC7"/>
<dbReference type="Proteomes" id="UP000239203">
    <property type="component" value="Unassembled WGS sequence"/>
</dbReference>
<dbReference type="RefSeq" id="WP_104482912.1">
    <property type="nucleotide sequence ID" value="NZ_CP154825.1"/>
</dbReference>
<feature type="region of interest" description="Disordered" evidence="1">
    <location>
        <begin position="105"/>
        <end position="148"/>
    </location>
</feature>
<dbReference type="SUPFAM" id="SSF160424">
    <property type="entry name" value="BH3703-like"/>
    <property type="match status" value="1"/>
</dbReference>
<dbReference type="InterPro" id="IPR036170">
    <property type="entry name" value="YezG-like_sf"/>
</dbReference>
<dbReference type="OrthoDB" id="6957847at2"/>
<name>A0A2S6GDC7_9PSEU</name>
<organism evidence="2 3">
    <name type="scientific">Actinokineospora auranticolor</name>
    <dbReference type="NCBI Taxonomy" id="155976"/>
    <lineage>
        <taxon>Bacteria</taxon>
        <taxon>Bacillati</taxon>
        <taxon>Actinomycetota</taxon>
        <taxon>Actinomycetes</taxon>
        <taxon>Pseudonocardiales</taxon>
        <taxon>Pseudonocardiaceae</taxon>
        <taxon>Actinokineospora</taxon>
    </lineage>
</organism>
<feature type="compositionally biased region" description="Basic and acidic residues" evidence="1">
    <location>
        <begin position="105"/>
        <end position="137"/>
    </location>
</feature>
<comment type="caution">
    <text evidence="2">The sequence shown here is derived from an EMBL/GenBank/DDBJ whole genome shotgun (WGS) entry which is preliminary data.</text>
</comment>